<evidence type="ECO:0000256" key="1">
    <source>
        <dbReference type="SAM" id="SignalP"/>
    </source>
</evidence>
<dbReference type="Proteomes" id="UP001199916">
    <property type="component" value="Unassembled WGS sequence"/>
</dbReference>
<dbReference type="RefSeq" id="WP_233695785.1">
    <property type="nucleotide sequence ID" value="NZ_JAJNBZ010000002.1"/>
</dbReference>
<organism evidence="2 3">
    <name type="scientific">Paenibacillus profundus</name>
    <dbReference type="NCBI Taxonomy" id="1173085"/>
    <lineage>
        <taxon>Bacteria</taxon>
        <taxon>Bacillati</taxon>
        <taxon>Bacillota</taxon>
        <taxon>Bacilli</taxon>
        <taxon>Bacillales</taxon>
        <taxon>Paenibacillaceae</taxon>
        <taxon>Paenibacillus</taxon>
    </lineage>
</organism>
<protein>
    <recommendedName>
        <fullName evidence="4">Secreted protein</fullName>
    </recommendedName>
</protein>
<comment type="caution">
    <text evidence="2">The sequence shown here is derived from an EMBL/GenBank/DDBJ whole genome shotgun (WGS) entry which is preliminary data.</text>
</comment>
<feature type="signal peptide" evidence="1">
    <location>
        <begin position="1"/>
        <end position="27"/>
    </location>
</feature>
<proteinExistence type="predicted"/>
<keyword evidence="1" id="KW-0732">Signal</keyword>
<sequence length="82" mass="9254">MSKLIKFTGILMSASFILLSFPSQTEAAKCDSKYIAKTETFCDHSTGYTITNTYYKQTCYSDKGQPHTYEWVDSKKVSGCIN</sequence>
<feature type="chain" id="PRO_5045758594" description="Secreted protein" evidence="1">
    <location>
        <begin position="28"/>
        <end position="82"/>
    </location>
</feature>
<evidence type="ECO:0000313" key="3">
    <source>
        <dbReference type="Proteomes" id="UP001199916"/>
    </source>
</evidence>
<name>A0ABS8Y9K2_9BACL</name>
<gene>
    <name evidence="2" type="ORF">LQV63_04350</name>
</gene>
<evidence type="ECO:0000313" key="2">
    <source>
        <dbReference type="EMBL" id="MCE5168543.1"/>
    </source>
</evidence>
<evidence type="ECO:0008006" key="4">
    <source>
        <dbReference type="Google" id="ProtNLM"/>
    </source>
</evidence>
<accession>A0ABS8Y9K2</accession>
<dbReference type="EMBL" id="JAJNBZ010000002">
    <property type="protein sequence ID" value="MCE5168543.1"/>
    <property type="molecule type" value="Genomic_DNA"/>
</dbReference>
<keyword evidence="3" id="KW-1185">Reference proteome</keyword>
<reference evidence="2 3" key="1">
    <citation type="submission" date="2021-11" db="EMBL/GenBank/DDBJ databases">
        <title>Draft genome sequence of Paenibacillus profundus YoMME, a new Gram-positive bacteria with exoelectrogenic properties.</title>
        <authorList>
            <person name="Hubenova Y."/>
            <person name="Hubenova E."/>
            <person name="Manasiev Y."/>
            <person name="Peykov S."/>
            <person name="Mitov M."/>
        </authorList>
    </citation>
    <scope>NUCLEOTIDE SEQUENCE [LARGE SCALE GENOMIC DNA]</scope>
    <source>
        <strain evidence="2 3">YoMME</strain>
    </source>
</reference>